<comment type="subcellular location">
    <subcellularLocation>
        <location evidence="1">Cell outer membrane</location>
    </subcellularLocation>
</comment>
<evidence type="ECO:0000259" key="6">
    <source>
        <dbReference type="Pfam" id="PF07980"/>
    </source>
</evidence>
<dbReference type="InterPro" id="IPR033985">
    <property type="entry name" value="SusD-like_N"/>
</dbReference>
<dbReference type="OrthoDB" id="5694214at2"/>
<dbReference type="Gene3D" id="1.25.40.390">
    <property type="match status" value="1"/>
</dbReference>
<feature type="domain" description="RagB/SusD" evidence="6">
    <location>
        <begin position="349"/>
        <end position="515"/>
    </location>
</feature>
<dbReference type="InterPro" id="IPR012944">
    <property type="entry name" value="SusD_RagB_dom"/>
</dbReference>
<evidence type="ECO:0000259" key="7">
    <source>
        <dbReference type="Pfam" id="PF14322"/>
    </source>
</evidence>
<dbReference type="SUPFAM" id="SSF48452">
    <property type="entry name" value="TPR-like"/>
    <property type="match status" value="1"/>
</dbReference>
<dbReference type="GO" id="GO:0009279">
    <property type="term" value="C:cell outer membrane"/>
    <property type="evidence" value="ECO:0007669"/>
    <property type="project" value="UniProtKB-SubCell"/>
</dbReference>
<keyword evidence="9" id="KW-1185">Reference proteome</keyword>
<dbReference type="Pfam" id="PF14322">
    <property type="entry name" value="SusD-like_3"/>
    <property type="match status" value="1"/>
</dbReference>
<keyword evidence="4" id="KW-0472">Membrane</keyword>
<dbReference type="EMBL" id="MQUA01000013">
    <property type="protein sequence ID" value="PQB06492.1"/>
    <property type="molecule type" value="Genomic_DNA"/>
</dbReference>
<feature type="domain" description="SusD-like N-terminal" evidence="7">
    <location>
        <begin position="37"/>
        <end position="229"/>
    </location>
</feature>
<evidence type="ECO:0000256" key="1">
    <source>
        <dbReference type="ARBA" id="ARBA00004442"/>
    </source>
</evidence>
<comment type="similarity">
    <text evidence="2">Belongs to the SusD family.</text>
</comment>
<comment type="caution">
    <text evidence="8">The sequence shown here is derived from an EMBL/GenBank/DDBJ whole genome shotgun (WGS) entry which is preliminary data.</text>
</comment>
<dbReference type="InterPro" id="IPR011990">
    <property type="entry name" value="TPR-like_helical_dom_sf"/>
</dbReference>
<organism evidence="8 9">
    <name type="scientific">Polaribacter filamentus</name>
    <dbReference type="NCBI Taxonomy" id="53483"/>
    <lineage>
        <taxon>Bacteria</taxon>
        <taxon>Pseudomonadati</taxon>
        <taxon>Bacteroidota</taxon>
        <taxon>Flavobacteriia</taxon>
        <taxon>Flavobacteriales</taxon>
        <taxon>Flavobacteriaceae</taxon>
    </lineage>
</organism>
<keyword evidence="3" id="KW-0732">Signal</keyword>
<name>A0A2S7KV17_9FLAO</name>
<accession>A0A2S7KV17</accession>
<dbReference type="AlphaFoldDB" id="A0A2S7KV17"/>
<proteinExistence type="inferred from homology"/>
<evidence type="ECO:0000313" key="9">
    <source>
        <dbReference type="Proteomes" id="UP000239522"/>
    </source>
</evidence>
<keyword evidence="5" id="KW-0998">Cell outer membrane</keyword>
<evidence type="ECO:0000256" key="3">
    <source>
        <dbReference type="ARBA" id="ARBA00022729"/>
    </source>
</evidence>
<evidence type="ECO:0000256" key="5">
    <source>
        <dbReference type="ARBA" id="ARBA00023237"/>
    </source>
</evidence>
<protein>
    <submittedName>
        <fullName evidence="8">RagB/SusD family nutrient uptake outer membrane protein</fullName>
    </submittedName>
</protein>
<dbReference type="PROSITE" id="PS51257">
    <property type="entry name" value="PROKAR_LIPOPROTEIN"/>
    <property type="match status" value="1"/>
</dbReference>
<evidence type="ECO:0000313" key="8">
    <source>
        <dbReference type="EMBL" id="PQB06492.1"/>
    </source>
</evidence>
<evidence type="ECO:0000256" key="2">
    <source>
        <dbReference type="ARBA" id="ARBA00006275"/>
    </source>
</evidence>
<reference evidence="8 9" key="1">
    <citation type="submission" date="2016-11" db="EMBL/GenBank/DDBJ databases">
        <title>Trade-off between light-utilization and light-protection in marine flavobacteria.</title>
        <authorList>
            <person name="Kumagai Y."/>
        </authorList>
    </citation>
    <scope>NUCLEOTIDE SEQUENCE [LARGE SCALE GENOMIC DNA]</scope>
    <source>
        <strain evidence="8 9">ATCC 700397</strain>
    </source>
</reference>
<dbReference type="Pfam" id="PF07980">
    <property type="entry name" value="SusD_RagB"/>
    <property type="match status" value="1"/>
</dbReference>
<gene>
    <name evidence="8" type="ORF">BST83_04400</name>
</gene>
<dbReference type="CDD" id="cd08977">
    <property type="entry name" value="SusD"/>
    <property type="match status" value="1"/>
</dbReference>
<dbReference type="Proteomes" id="UP000239522">
    <property type="component" value="Unassembled WGS sequence"/>
</dbReference>
<evidence type="ECO:0000256" key="4">
    <source>
        <dbReference type="ARBA" id="ARBA00023136"/>
    </source>
</evidence>
<sequence>MKNIKIVKYLLMVLITFTACDDFVDVDPIGVEAEDYFNSEEEYESALIGAYDLLQATFQNVLISVVASDDFIAGGDPFNYDQPTLQNINSMIHTPSDNNQLREVWQLMYAGINRANYVLEFKDKTEFAGKAAVIAQAYFLRAYFTFELTKFFGDVPLTFEERGGVNRMTDKRILFGEEFDVNRVGSIADVYSLIEEDLKEAITSLPATQSQKYKITKGAAQALLGKVYLYHGTFDNSKFAQAATTLVHVYGKYSLKQGADYTNLFESEGENGDESVFEIQYSGVEAASWGCIICSEGSYFVQYNGPRSPYDNPVYRSGWGFNLPTQQLYDLFDANDNRREVTFLDLRNDQDTYSQGRDDTGFFNRKYLPRKADAKIGADPLNHANNYRAIRYADVLLMLAEAEVQSGGSNAAAYLNEVRARAFGNNSQNYTTAEGSLLEAIYTERRKELAGEGHRFFDLVRTGKAKANFDAFNASKPAEFNAVNFTENKHEIFPIPLVELQLANAVEKWGQNPGY</sequence>